<dbReference type="HOGENOM" id="CLU_1114846_0_0_14"/>
<feature type="compositionally biased region" description="Polar residues" evidence="1">
    <location>
        <begin position="51"/>
        <end position="63"/>
    </location>
</feature>
<keyword evidence="2" id="KW-0732">Signal</keyword>
<sequence>MKIKKLLLIAPLSAISMSFVAARCAKGGSKQTEIINTGANRVEELVDESTTENNKNGELSNETNESKVERLGGSQSDINTESEQPSKVDKEKKSETYSADSMPNKPQGDQPIVKDLEKDIDTLPSISSDEAKKYQKKVEEIWRKHRYGFANFHYFEDVVDQLKVYVGKDIAKFLNLSDQSKLKVLIAKENPKKTIDLSIGNEKFSLRFGDITNSVPTIYSFKDKEDEEHFFSGTDIEKLTVDSSKKNSS</sequence>
<dbReference type="GeneID" id="93358495"/>
<accession>A5IXG2</accession>
<keyword evidence="4" id="KW-1185">Reference proteome</keyword>
<protein>
    <recommendedName>
        <fullName evidence="5">Lipoprotein</fullName>
    </recommendedName>
</protein>
<evidence type="ECO:0000256" key="1">
    <source>
        <dbReference type="SAM" id="MobiDB-lite"/>
    </source>
</evidence>
<gene>
    <name evidence="3" type="ordered locus">MAG0240</name>
</gene>
<feature type="region of interest" description="Disordered" evidence="1">
    <location>
        <begin position="43"/>
        <end position="112"/>
    </location>
</feature>
<dbReference type="RefSeq" id="WP_011949207.1">
    <property type="nucleotide sequence ID" value="NC_009497.1"/>
</dbReference>
<evidence type="ECO:0000313" key="3">
    <source>
        <dbReference type="EMBL" id="CAL58721.1"/>
    </source>
</evidence>
<dbReference type="AlphaFoldDB" id="A5IXG2"/>
<evidence type="ECO:0000313" key="4">
    <source>
        <dbReference type="Proteomes" id="UP000007065"/>
    </source>
</evidence>
<feature type="signal peptide" evidence="2">
    <location>
        <begin position="1"/>
        <end position="21"/>
    </location>
</feature>
<evidence type="ECO:0008006" key="5">
    <source>
        <dbReference type="Google" id="ProtNLM"/>
    </source>
</evidence>
<dbReference type="EMBL" id="CU179680">
    <property type="protein sequence ID" value="CAL58721.1"/>
    <property type="molecule type" value="Genomic_DNA"/>
</dbReference>
<name>A5IXG2_MYCAP</name>
<dbReference type="STRING" id="347257.MAG0240"/>
<reference evidence="4" key="1">
    <citation type="journal article" date="2007" name="PLoS Genet.">
        <title>Being pathogenic, plastic, and sexual while living with a nearly minimal bacterial genome.</title>
        <authorList>
            <person name="Sirand-Pugnet P."/>
            <person name="Lartigue C."/>
            <person name="Marenda M."/>
            <person name="Jacob D."/>
            <person name="Barre A."/>
            <person name="Barbe V."/>
            <person name="Schenowitz C."/>
            <person name="Mangenot S."/>
            <person name="Couloux A."/>
            <person name="Segurens B."/>
            <person name="de Daruvar A."/>
            <person name="Blanchard A."/>
            <person name="Citti C."/>
        </authorList>
    </citation>
    <scope>NUCLEOTIDE SEQUENCE [LARGE SCALE GENOMIC DNA]</scope>
    <source>
        <strain evidence="4">PG2</strain>
    </source>
</reference>
<feature type="chain" id="PRO_5002683794" description="Lipoprotein" evidence="2">
    <location>
        <begin position="22"/>
        <end position="249"/>
    </location>
</feature>
<evidence type="ECO:0000256" key="2">
    <source>
        <dbReference type="SAM" id="SignalP"/>
    </source>
</evidence>
<dbReference type="KEGG" id="maa:MAG0240"/>
<feature type="compositionally biased region" description="Basic and acidic residues" evidence="1">
    <location>
        <begin position="84"/>
        <end position="95"/>
    </location>
</feature>
<feature type="compositionally biased region" description="Polar residues" evidence="1">
    <location>
        <begin position="73"/>
        <end position="83"/>
    </location>
</feature>
<organism evidence="3 4">
    <name type="scientific">Mycoplasmopsis agalactiae (strain NCTC 10123 / CIP 59.7 / PG2)</name>
    <name type="common">Mycoplasma agalactiae</name>
    <dbReference type="NCBI Taxonomy" id="347257"/>
    <lineage>
        <taxon>Bacteria</taxon>
        <taxon>Bacillati</taxon>
        <taxon>Mycoplasmatota</taxon>
        <taxon>Mycoplasmoidales</taxon>
        <taxon>Metamycoplasmataceae</taxon>
        <taxon>Mycoplasmopsis</taxon>
    </lineage>
</organism>
<dbReference type="Proteomes" id="UP000007065">
    <property type="component" value="Chromosome"/>
</dbReference>
<proteinExistence type="predicted"/>